<evidence type="ECO:0000256" key="4">
    <source>
        <dbReference type="ARBA" id="ARBA00022833"/>
    </source>
</evidence>
<reference evidence="9" key="1">
    <citation type="journal article" date="2022" name="bioRxiv">
        <title>Genomics of Preaxostyla Flagellates Illuminates Evolutionary Transitions and the Path Towards Mitochondrial Loss.</title>
        <authorList>
            <person name="Novak L.V.F."/>
            <person name="Treitli S.C."/>
            <person name="Pyrih J."/>
            <person name="Halakuc P."/>
            <person name="Pipaliya S.V."/>
            <person name="Vacek V."/>
            <person name="Brzon O."/>
            <person name="Soukal P."/>
            <person name="Eme L."/>
            <person name="Dacks J.B."/>
            <person name="Karnkowska A."/>
            <person name="Elias M."/>
            <person name="Hampl V."/>
        </authorList>
    </citation>
    <scope>NUCLEOTIDE SEQUENCE</scope>
    <source>
        <strain evidence="9">RCP-MX</strain>
    </source>
</reference>
<dbReference type="SUPFAM" id="SSF57903">
    <property type="entry name" value="FYVE/PHD zinc finger"/>
    <property type="match status" value="1"/>
</dbReference>
<name>A0ABQ8U293_9EUKA</name>
<feature type="compositionally biased region" description="Low complexity" evidence="7">
    <location>
        <begin position="2182"/>
        <end position="2193"/>
    </location>
</feature>
<keyword evidence="10" id="KW-1185">Reference proteome</keyword>
<evidence type="ECO:0000256" key="6">
    <source>
        <dbReference type="PROSITE-ProRule" id="PRU00091"/>
    </source>
</evidence>
<dbReference type="PROSITE" id="PS50088">
    <property type="entry name" value="ANK_REPEAT"/>
    <property type="match status" value="1"/>
</dbReference>
<dbReference type="Gene3D" id="3.30.40.10">
    <property type="entry name" value="Zinc/RING finger domain, C3HC4 (zinc finger)"/>
    <property type="match status" value="1"/>
</dbReference>
<dbReference type="InterPro" id="IPR013083">
    <property type="entry name" value="Znf_RING/FYVE/PHD"/>
</dbReference>
<feature type="compositionally biased region" description="Basic and acidic residues" evidence="7">
    <location>
        <begin position="260"/>
        <end position="273"/>
    </location>
</feature>
<feature type="compositionally biased region" description="Low complexity" evidence="7">
    <location>
        <begin position="1794"/>
        <end position="1816"/>
    </location>
</feature>
<feature type="domain" description="FYVE-type" evidence="8">
    <location>
        <begin position="1956"/>
        <end position="2036"/>
    </location>
</feature>
<feature type="region of interest" description="Disordered" evidence="7">
    <location>
        <begin position="1300"/>
        <end position="1343"/>
    </location>
</feature>
<protein>
    <recommendedName>
        <fullName evidence="8">FYVE-type domain-containing protein</fullName>
    </recommendedName>
</protein>
<keyword evidence="5" id="KW-0040">ANK repeat</keyword>
<sequence length="2207" mass="227572">MLTRVCNATTATQGSSAAIVPTAPRAWWPQAVTALAALSMSLVPQPPPTRARRVVLPPSFRRLAAASKPTAAARPGPGSESQPPAHQRLALAAPSGGLACRWGRRRDGLPGDDAPSPATPPAVLGMGTGAAASPTKGLDMAPGSGPDEQAERNGEGSVLDRLNGPAARRSTWPSCTGSPVAAGCSSGGRRSPCTDQRPPPLLGGLQRSPAGRPGRAGAALPPGGRACAGLFDLLCRPSDMAFSRHPLSLRHLLQTLGGRGARERGAGGVKDSHPSVPFADFLEGGELSPVTRSKAAHGAPGGRATDPSLPGAQPPALGSGHFSLAAALGTMPRRALRDPGAEADHEAAVGRWLRGEVRPMGCRPIWAVAVDRYTSLSPLAKRTTRAEAAAARLARARQHTPKRWPLRPAGAPSWCPHPQAPARDRDRDHDREQRVGRASGGGSVMIGSGRPYRAVVWTPPMRTRNVMSRAQRMLGSLLTEDAEALGVDPDGVRALVTVGPWVCWLQAGGDVVLWEASTGTHAGTIPWTCPSHRPVPHSPFPPFAYPHRPLLAPWTGLLAHVAPRSRADMARNLGLLATGCGCPSCLSLAAALHPTVRAHRPALACLCPDEVPRLVYAMITSRHVVACADGGRKRLLACTHWGDLVAWDLEGRRVLLRSRYQFEDSVALLPGSMFPFVTALLPYRAEEKGPATDSDPAAAPRDFLVAGCSDGRLALFDAQTLRLVRVLYRPPAVSAAPANGPETGAPAAGAASEWGMARAASTGSLPGPTPSDGADGDAAAAPEARGPVVACALVPWVTDGTDMGAGGGAGPGQEDPQQADEEPAAEALMMTLLAAGYGDGSVLIFDGLNYWQTLRLPPALAGPSAIGVTALAACPQEALELPPYKKLVPPMLWVAYTTAASPSGTCCPVDDVPPLEGKAAPVAPLLPLGAARPQLWAIVTPWVHFSRRAVVSPAEAAPPAAATISLCEALKATPARPSSSTCWSVGLCGPMHRMARADTVLPASVRRAGLCSGKWLLLCRPHRDPQPPSVDEGADTVSKQPALRHPPQQQPPPSPAQGQQPEGISGPSAAGSGEASQQLGAVADERATVRLSGTLFTSDELPAQLAASVGPSLLVTPCAMMAVSSPLPPCATYQQPDPHPSPQPSPAPPMALLADGPPSAGRPSTPLLGAAGGGASSSAVDDPEGPEDEAPLASRGRSMPRMPAAGGPATAGGRGPRKRSKYRLVQVGAKPTRPAAQPSLASSLATSYSPGFTVAAEAGRAGPEPPQDVSDYRYAERLLAPQPTSSGAALLGLGLGAAPVPARPQSAAQQPQAGHQGAPADPRRAQAAGSPSGGGPEGTGSIAAFPFLTPSGEPLVEGCAMDVQIFAPRLPVGCVLVHLAVAGPTVWTIFEGESASGVWECTGNSLLHTALEESEQRAVSPLIRNGICSFETRNWSVVAPMPRPPRLPMDMPHPRLTMGQMDLLAYALISSNESLERWLLEHSYPVDSCNRPHPLHEFVLNRNVPLIRAMLRLRANPNRRVGLGQTPLHLAVLKMGSGLLAEVARRMRESQAQARIQAAAAAAAAALQSTSSSAGGMVPRSDSTSALSRLSAGGDEGLLAAPDEPPRGVPEGSLGVSASGPGSLRSSRTPPGEEDGEDDRSTVRSGSPGSIYSALSPLHAPQLRAARSYDGAGSLGPPEDADGEPAKVRVTEDPVAANMNIVKLLVEEGRADTAIRDHEGNSALHLAAHAANLEAVTYLAEHRPLDPDADGATSSPARTPSPPRSVCSEVSAASGRPSGAVIGCGPLPAPSPLRRPATAPAGPTSSPKTPTSTCRTLTGTRPPPGHHVSLAGTAARPDGPDAAQRGLQPQQPRSVGLRPIHLAVTKRDVKILRCCWPRVRRQRPDALKMRTGLHLAVATQQPELAAFLMLYGADMDRPDSEGYTALETAIRNPGMLGVLLSTQPEFALGRESPMGEPDATNCHLCKKPFAKGLRKLTVTSTSRPALLQVRCDHCLHLVCPKCSSHTFPRLKISGVPSASPPDEPVRLCESCYAPVGEILQHPPPPSVAPPFASPAVTPPASPPPVSIVPPGLPPSPANGGGSGGSSGAHHQRSVSLAGSGALFGSTPGALGGSGAGANTLPPAVGRPSGLRSSASQRDLLGRPGMPPTATLASIPIGLGASVPAPESLGPLYQTQPLGSGSGRSLLGTSLMSSQSGLPPSHLHSARR</sequence>
<feature type="region of interest" description="Disordered" evidence="7">
    <location>
        <begin position="65"/>
        <end position="85"/>
    </location>
</feature>
<evidence type="ECO:0000313" key="9">
    <source>
        <dbReference type="EMBL" id="KAJ4452618.1"/>
    </source>
</evidence>
<feature type="compositionally biased region" description="Pro residues" evidence="7">
    <location>
        <begin position="2043"/>
        <end position="2076"/>
    </location>
</feature>
<organism evidence="9 10">
    <name type="scientific">Paratrimastix pyriformis</name>
    <dbReference type="NCBI Taxonomy" id="342808"/>
    <lineage>
        <taxon>Eukaryota</taxon>
        <taxon>Metamonada</taxon>
        <taxon>Preaxostyla</taxon>
        <taxon>Paratrimastigidae</taxon>
        <taxon>Paratrimastix</taxon>
    </lineage>
</organism>
<keyword evidence="1" id="KW-0945">Host-virus interaction</keyword>
<dbReference type="PANTHER" id="PTHR13037:SF24">
    <property type="entry name" value="POLYCOMB PROTEIN PCL-RELATED"/>
    <property type="match status" value="1"/>
</dbReference>
<keyword evidence="4" id="KW-0862">Zinc</keyword>
<gene>
    <name evidence="9" type="ORF">PAPYR_13164</name>
</gene>
<feature type="region of interest" description="Disordered" evidence="7">
    <location>
        <begin position="2113"/>
        <end position="2147"/>
    </location>
</feature>
<evidence type="ECO:0000313" key="10">
    <source>
        <dbReference type="Proteomes" id="UP001141327"/>
    </source>
</evidence>
<dbReference type="SUPFAM" id="SSF50998">
    <property type="entry name" value="Quinoprotein alcohol dehydrogenase-like"/>
    <property type="match status" value="1"/>
</dbReference>
<dbReference type="SMART" id="SM00248">
    <property type="entry name" value="ANK"/>
    <property type="match status" value="6"/>
</dbReference>
<evidence type="ECO:0000256" key="5">
    <source>
        <dbReference type="PROSITE-ProRule" id="PRU00023"/>
    </source>
</evidence>
<keyword evidence="3 6" id="KW-0863">Zinc-finger</keyword>
<dbReference type="InterPro" id="IPR011047">
    <property type="entry name" value="Quinoprotein_ADH-like_sf"/>
</dbReference>
<dbReference type="CDD" id="cd00065">
    <property type="entry name" value="FYVE_like_SF"/>
    <property type="match status" value="1"/>
</dbReference>
<evidence type="ECO:0000259" key="8">
    <source>
        <dbReference type="PROSITE" id="PS50178"/>
    </source>
</evidence>
<dbReference type="InterPro" id="IPR011011">
    <property type="entry name" value="Znf_FYVE_PHD"/>
</dbReference>
<dbReference type="PROSITE" id="PS50178">
    <property type="entry name" value="ZF_FYVE"/>
    <property type="match status" value="1"/>
</dbReference>
<feature type="region of interest" description="Disordered" evidence="7">
    <location>
        <begin position="2043"/>
        <end position="2093"/>
    </location>
</feature>
<dbReference type="EMBL" id="JAPMOS010000435">
    <property type="protein sequence ID" value="KAJ4452618.1"/>
    <property type="molecule type" value="Genomic_DNA"/>
</dbReference>
<feature type="region of interest" description="Disordered" evidence="7">
    <location>
        <begin position="1570"/>
        <end position="1692"/>
    </location>
</feature>
<feature type="compositionally biased region" description="Basic residues" evidence="7">
    <location>
        <begin position="395"/>
        <end position="405"/>
    </location>
</feature>
<comment type="caution">
    <text evidence="9">The sequence shown here is derived from an EMBL/GenBank/DDBJ whole genome shotgun (WGS) entry which is preliminary data.</text>
</comment>
<dbReference type="InterPro" id="IPR017455">
    <property type="entry name" value="Znf_FYVE-rel"/>
</dbReference>
<feature type="compositionally biased region" description="Acidic residues" evidence="7">
    <location>
        <begin position="1181"/>
        <end position="1190"/>
    </location>
</feature>
<feature type="region of interest" description="Disordered" evidence="7">
    <location>
        <begin position="1744"/>
        <end position="1854"/>
    </location>
</feature>
<evidence type="ECO:0000256" key="7">
    <source>
        <dbReference type="SAM" id="MobiDB-lite"/>
    </source>
</evidence>
<dbReference type="InterPro" id="IPR036770">
    <property type="entry name" value="Ankyrin_rpt-contain_sf"/>
</dbReference>
<feature type="compositionally biased region" description="Low complexity" evidence="7">
    <location>
        <begin position="1056"/>
        <end position="1080"/>
    </location>
</feature>
<feature type="compositionally biased region" description="Pro residues" evidence="7">
    <location>
        <begin position="1137"/>
        <end position="1149"/>
    </location>
</feature>
<evidence type="ECO:0000256" key="2">
    <source>
        <dbReference type="ARBA" id="ARBA00022723"/>
    </source>
</evidence>
<dbReference type="PANTHER" id="PTHR13037">
    <property type="entry name" value="FORMIN"/>
    <property type="match status" value="1"/>
</dbReference>
<feature type="compositionally biased region" description="Low complexity" evidence="7">
    <location>
        <begin position="1300"/>
        <end position="1330"/>
    </location>
</feature>
<dbReference type="InterPro" id="IPR002110">
    <property type="entry name" value="Ankyrin_rpt"/>
</dbReference>
<feature type="region of interest" description="Disordered" evidence="7">
    <location>
        <begin position="1130"/>
        <end position="1223"/>
    </location>
</feature>
<feature type="compositionally biased region" description="Low complexity" evidence="7">
    <location>
        <begin position="207"/>
        <end position="219"/>
    </location>
</feature>
<feature type="repeat" description="ANK" evidence="5">
    <location>
        <begin position="1888"/>
        <end position="1920"/>
    </location>
</feature>
<dbReference type="Gene3D" id="1.25.40.20">
    <property type="entry name" value="Ankyrin repeat-containing domain"/>
    <property type="match status" value="3"/>
</dbReference>
<dbReference type="SUPFAM" id="SSF48403">
    <property type="entry name" value="Ankyrin repeat"/>
    <property type="match status" value="2"/>
</dbReference>
<evidence type="ECO:0000256" key="1">
    <source>
        <dbReference type="ARBA" id="ARBA00022581"/>
    </source>
</evidence>
<feature type="region of interest" description="Disordered" evidence="7">
    <location>
        <begin position="802"/>
        <end position="822"/>
    </location>
</feature>
<feature type="region of interest" description="Disordered" evidence="7">
    <location>
        <begin position="758"/>
        <end position="781"/>
    </location>
</feature>
<accession>A0ABQ8U293</accession>
<feature type="region of interest" description="Disordered" evidence="7">
    <location>
        <begin position="395"/>
        <end position="443"/>
    </location>
</feature>
<feature type="region of interest" description="Disordered" evidence="7">
    <location>
        <begin position="1022"/>
        <end position="1080"/>
    </location>
</feature>
<feature type="compositionally biased region" description="Basic and acidic residues" evidence="7">
    <location>
        <begin position="422"/>
        <end position="435"/>
    </location>
</feature>
<feature type="region of interest" description="Disordered" evidence="7">
    <location>
        <begin position="260"/>
        <end position="317"/>
    </location>
</feature>
<keyword evidence="2" id="KW-0479">Metal-binding</keyword>
<dbReference type="PROSITE" id="PS50297">
    <property type="entry name" value="ANK_REP_REGION"/>
    <property type="match status" value="1"/>
</dbReference>
<evidence type="ECO:0000256" key="3">
    <source>
        <dbReference type="ARBA" id="ARBA00022771"/>
    </source>
</evidence>
<feature type="region of interest" description="Disordered" evidence="7">
    <location>
        <begin position="2160"/>
        <end position="2207"/>
    </location>
</feature>
<dbReference type="Proteomes" id="UP001141327">
    <property type="component" value="Unassembled WGS sequence"/>
</dbReference>
<proteinExistence type="predicted"/>
<feature type="region of interest" description="Disordered" evidence="7">
    <location>
        <begin position="100"/>
        <end position="219"/>
    </location>
</feature>
<dbReference type="Pfam" id="PF00023">
    <property type="entry name" value="Ank"/>
    <property type="match status" value="1"/>
</dbReference>
<feature type="compositionally biased region" description="Low complexity" evidence="7">
    <location>
        <begin position="770"/>
        <end position="781"/>
    </location>
</feature>